<name>A0ABQ7FTE9_DUNSA</name>
<comment type="caution">
    <text evidence="1">The sequence shown here is derived from an EMBL/GenBank/DDBJ whole genome shotgun (WGS) entry which is preliminary data.</text>
</comment>
<evidence type="ECO:0000313" key="1">
    <source>
        <dbReference type="EMBL" id="KAF5825207.1"/>
    </source>
</evidence>
<accession>A0ABQ7FTE9</accession>
<dbReference type="Proteomes" id="UP000815325">
    <property type="component" value="Unassembled WGS sequence"/>
</dbReference>
<gene>
    <name evidence="1" type="ORF">DUNSADRAFT_13669</name>
</gene>
<protein>
    <recommendedName>
        <fullName evidence="3">Alkyl hydroperoxide reductase subunit C/ Thiol specific antioxidant domain-containing protein</fullName>
    </recommendedName>
</protein>
<evidence type="ECO:0008006" key="3">
    <source>
        <dbReference type="Google" id="ProtNLM"/>
    </source>
</evidence>
<organism evidence="1 2">
    <name type="scientific">Dunaliella salina</name>
    <name type="common">Green alga</name>
    <name type="synonym">Protococcus salinus</name>
    <dbReference type="NCBI Taxonomy" id="3046"/>
    <lineage>
        <taxon>Eukaryota</taxon>
        <taxon>Viridiplantae</taxon>
        <taxon>Chlorophyta</taxon>
        <taxon>core chlorophytes</taxon>
        <taxon>Chlorophyceae</taxon>
        <taxon>CS clade</taxon>
        <taxon>Chlamydomonadales</taxon>
        <taxon>Dunaliellaceae</taxon>
        <taxon>Dunaliella</taxon>
    </lineage>
</organism>
<reference evidence="1" key="1">
    <citation type="submission" date="2017-08" db="EMBL/GenBank/DDBJ databases">
        <authorList>
            <person name="Polle J.E."/>
            <person name="Barry K."/>
            <person name="Cushman J."/>
            <person name="Schmutz J."/>
            <person name="Tran D."/>
            <person name="Hathwaick L.T."/>
            <person name="Yim W.C."/>
            <person name="Jenkins J."/>
            <person name="Mckie-Krisberg Z.M."/>
            <person name="Prochnik S."/>
            <person name="Lindquist E."/>
            <person name="Dockter R.B."/>
            <person name="Adam C."/>
            <person name="Molina H."/>
            <person name="Bunkerborg J."/>
            <person name="Jin E."/>
            <person name="Buchheim M."/>
            <person name="Magnuson J."/>
        </authorList>
    </citation>
    <scope>NUCLEOTIDE SEQUENCE</scope>
    <source>
        <strain evidence="1">CCAP 19/18</strain>
    </source>
</reference>
<dbReference type="EMBL" id="MU074862">
    <property type="protein sequence ID" value="KAF5825207.1"/>
    <property type="molecule type" value="Genomic_DNA"/>
</dbReference>
<sequence length="104" mass="11261">MLILLHAGCPPCTAQMESWARQGAFPGVAFVCVSTDMNVRMASFAAKSFANKLQMTAAINSFSLRRPEAGQLGCSGFVVLRPQDAEILIRATPSFLQHGPRAHR</sequence>
<keyword evidence="2" id="KW-1185">Reference proteome</keyword>
<proteinExistence type="predicted"/>
<evidence type="ECO:0000313" key="2">
    <source>
        <dbReference type="Proteomes" id="UP000815325"/>
    </source>
</evidence>